<evidence type="ECO:0000313" key="1">
    <source>
        <dbReference type="EMBL" id="CAH1783802.1"/>
    </source>
</evidence>
<proteinExistence type="predicted"/>
<protein>
    <submittedName>
        <fullName evidence="1">Uncharacterized protein</fullName>
    </submittedName>
</protein>
<accession>A0A8J1T7N1</accession>
<dbReference type="AlphaFoldDB" id="A0A8J1T7N1"/>
<keyword evidence="2" id="KW-1185">Reference proteome</keyword>
<evidence type="ECO:0000313" key="2">
    <source>
        <dbReference type="Proteomes" id="UP000749559"/>
    </source>
</evidence>
<dbReference type="EMBL" id="CAIIXF020000005">
    <property type="protein sequence ID" value="CAH1783802.1"/>
    <property type="molecule type" value="Genomic_DNA"/>
</dbReference>
<name>A0A8J1T7N1_OWEFU</name>
<reference evidence="1" key="1">
    <citation type="submission" date="2022-03" db="EMBL/GenBank/DDBJ databases">
        <authorList>
            <person name="Martin C."/>
        </authorList>
    </citation>
    <scope>NUCLEOTIDE SEQUENCE</scope>
</reference>
<dbReference type="Proteomes" id="UP000749559">
    <property type="component" value="Unassembled WGS sequence"/>
</dbReference>
<organism evidence="1 2">
    <name type="scientific">Owenia fusiformis</name>
    <name type="common">Polychaete worm</name>
    <dbReference type="NCBI Taxonomy" id="6347"/>
    <lineage>
        <taxon>Eukaryota</taxon>
        <taxon>Metazoa</taxon>
        <taxon>Spiralia</taxon>
        <taxon>Lophotrochozoa</taxon>
        <taxon>Annelida</taxon>
        <taxon>Polychaeta</taxon>
        <taxon>Sedentaria</taxon>
        <taxon>Canalipalpata</taxon>
        <taxon>Sabellida</taxon>
        <taxon>Oweniida</taxon>
        <taxon>Oweniidae</taxon>
        <taxon>Owenia</taxon>
    </lineage>
</organism>
<gene>
    <name evidence="1" type="ORF">OFUS_LOCUS10101</name>
</gene>
<comment type="caution">
    <text evidence="1">The sequence shown here is derived from an EMBL/GenBank/DDBJ whole genome shotgun (WGS) entry which is preliminary data.</text>
</comment>
<sequence length="101" mass="11416">MTPHIHFRQHNYLPHVSMYHLPSYHAATWSSTEKFLALARGSSDSGSRTASIILGCSTPFDPWDRSTCFLGEVSWESISGLLSWPSLTFAYFTFRLTVCLV</sequence>